<evidence type="ECO:0000259" key="1">
    <source>
        <dbReference type="Pfam" id="PF08818"/>
    </source>
</evidence>
<dbReference type="InterPro" id="IPR014922">
    <property type="entry name" value="YdhG-like"/>
</dbReference>
<feature type="domain" description="YdhG-like" evidence="1">
    <location>
        <begin position="36"/>
        <end position="128"/>
    </location>
</feature>
<protein>
    <submittedName>
        <fullName evidence="2">DUF1801 domain-containing protein</fullName>
    </submittedName>
</protein>
<organism evidence="2 3">
    <name type="scientific">Pseudoroseicyclus tamaricis</name>
    <dbReference type="NCBI Taxonomy" id="2705421"/>
    <lineage>
        <taxon>Bacteria</taxon>
        <taxon>Pseudomonadati</taxon>
        <taxon>Pseudomonadota</taxon>
        <taxon>Alphaproteobacteria</taxon>
        <taxon>Rhodobacterales</taxon>
        <taxon>Paracoccaceae</taxon>
        <taxon>Pseudoroseicyclus</taxon>
    </lineage>
</organism>
<dbReference type="AlphaFoldDB" id="A0A6B2JVD4"/>
<dbReference type="Pfam" id="PF08818">
    <property type="entry name" value="DUF1801"/>
    <property type="match status" value="1"/>
</dbReference>
<dbReference type="Gene3D" id="3.90.1150.200">
    <property type="match status" value="1"/>
</dbReference>
<sequence>MADGKVTLLSGGNPQIPKGDGDAPVQAFIAACPEWKRPLAERLDAILTAEVPGVVKKVRWNSPFYGVDEATWFASYHCFTRYMKVTFANGARLEPLPKGKSKHSDVRYYDVPEDGLDEALFAEWVRQAAKLPGEAF</sequence>
<reference evidence="2 3" key="1">
    <citation type="submission" date="2020-02" db="EMBL/GenBank/DDBJ databases">
        <title>Pseudoroseicyclus tamarix, sp. nov., isolated from offshore sediment of a Tamarix chinensis forest.</title>
        <authorList>
            <person name="Gai Y."/>
        </authorList>
    </citation>
    <scope>NUCLEOTIDE SEQUENCE [LARGE SCALE GENOMIC DNA]</scope>
    <source>
        <strain evidence="2 3">CLL3-39</strain>
    </source>
</reference>
<comment type="caution">
    <text evidence="2">The sequence shown here is derived from an EMBL/GenBank/DDBJ whole genome shotgun (WGS) entry which is preliminary data.</text>
</comment>
<proteinExistence type="predicted"/>
<name>A0A6B2JVD4_9RHOB</name>
<dbReference type="Proteomes" id="UP000474757">
    <property type="component" value="Unassembled WGS sequence"/>
</dbReference>
<evidence type="ECO:0000313" key="3">
    <source>
        <dbReference type="Proteomes" id="UP000474757"/>
    </source>
</evidence>
<dbReference type="SUPFAM" id="SSF159888">
    <property type="entry name" value="YdhG-like"/>
    <property type="match status" value="1"/>
</dbReference>
<gene>
    <name evidence="2" type="ORF">GZA08_12860</name>
</gene>
<keyword evidence="3" id="KW-1185">Reference proteome</keyword>
<accession>A0A6B2JVD4</accession>
<evidence type="ECO:0000313" key="2">
    <source>
        <dbReference type="EMBL" id="NDV01855.1"/>
    </source>
</evidence>
<dbReference type="RefSeq" id="WP_163894276.1">
    <property type="nucleotide sequence ID" value="NZ_JAAFYS010000003.1"/>
</dbReference>
<dbReference type="EMBL" id="JAAGAB010000003">
    <property type="protein sequence ID" value="NDV01855.1"/>
    <property type="molecule type" value="Genomic_DNA"/>
</dbReference>